<dbReference type="EMBL" id="CP046522">
    <property type="protein sequence ID" value="QGU95230.1"/>
    <property type="molecule type" value="Genomic_DNA"/>
</dbReference>
<evidence type="ECO:0000256" key="3">
    <source>
        <dbReference type="HAMAP-Rule" id="MF_00245"/>
    </source>
</evidence>
<evidence type="ECO:0000256" key="2">
    <source>
        <dbReference type="ARBA" id="ARBA00024764"/>
    </source>
</evidence>
<evidence type="ECO:0000313" key="5">
    <source>
        <dbReference type="Proteomes" id="UP000422764"/>
    </source>
</evidence>
<gene>
    <name evidence="4" type="ORF">GOM49_09125</name>
</gene>
<dbReference type="InterPro" id="IPR036388">
    <property type="entry name" value="WH-like_DNA-bd_sf"/>
</dbReference>
<dbReference type="InterPro" id="IPR054831">
    <property type="entry name" value="UPF0122_fam_protein"/>
</dbReference>
<accession>A0A6I6ESK7</accession>
<dbReference type="NCBIfam" id="NF001072">
    <property type="entry name" value="PRK00118.2-2"/>
    <property type="match status" value="1"/>
</dbReference>
<evidence type="ECO:0000256" key="1">
    <source>
        <dbReference type="ARBA" id="ARBA00008720"/>
    </source>
</evidence>
<dbReference type="SUPFAM" id="SSF88659">
    <property type="entry name" value="Sigma3 and sigma4 domains of RNA polymerase sigma factors"/>
    <property type="match status" value="1"/>
</dbReference>
<proteinExistence type="inferred from homology"/>
<dbReference type="NCBIfam" id="NF045758">
    <property type="entry name" value="YlxM"/>
    <property type="match status" value="1"/>
</dbReference>
<dbReference type="Proteomes" id="UP000422764">
    <property type="component" value="Chromosome"/>
</dbReference>
<keyword evidence="5" id="KW-1185">Reference proteome</keyword>
<dbReference type="Gene3D" id="1.10.10.10">
    <property type="entry name" value="Winged helix-like DNA-binding domain superfamily/Winged helix DNA-binding domain"/>
    <property type="match status" value="1"/>
</dbReference>
<protein>
    <recommendedName>
        <fullName evidence="3">UPF0122 protein GOM49_09125</fullName>
    </recommendedName>
</protein>
<dbReference type="GO" id="GO:0003677">
    <property type="term" value="F:DNA binding"/>
    <property type="evidence" value="ECO:0007669"/>
    <property type="project" value="UniProtKB-KW"/>
</dbReference>
<dbReference type="PANTHER" id="PTHR40083">
    <property type="entry name" value="UPF0122 PROTEIN CBO2450/CLC_2298"/>
    <property type="match status" value="1"/>
</dbReference>
<dbReference type="AlphaFoldDB" id="A0A6I6ESK7"/>
<organism evidence="4 5">
    <name type="scientific">Clostridium bovifaecis</name>
    <dbReference type="NCBI Taxonomy" id="2184719"/>
    <lineage>
        <taxon>Bacteria</taxon>
        <taxon>Bacillati</taxon>
        <taxon>Bacillota</taxon>
        <taxon>Clostridia</taxon>
        <taxon>Eubacteriales</taxon>
        <taxon>Clostridiaceae</taxon>
        <taxon>Clostridium</taxon>
    </lineage>
</organism>
<dbReference type="Pfam" id="PF04297">
    <property type="entry name" value="UPF0122"/>
    <property type="match status" value="1"/>
</dbReference>
<dbReference type="InterPro" id="IPR013324">
    <property type="entry name" value="RNA_pol_sigma_r3/r4-like"/>
</dbReference>
<evidence type="ECO:0000313" key="4">
    <source>
        <dbReference type="EMBL" id="QGU95230.1"/>
    </source>
</evidence>
<dbReference type="InterPro" id="IPR007394">
    <property type="entry name" value="UPF0122"/>
</dbReference>
<reference evidence="4 5" key="1">
    <citation type="submission" date="2019-12" db="EMBL/GenBank/DDBJ databases">
        <title>Genome sequenceing of Clostridium bovifaecis.</title>
        <authorList>
            <person name="Yao Y."/>
        </authorList>
    </citation>
    <scope>NUCLEOTIDE SEQUENCE [LARGE SCALE GENOMIC DNA]</scope>
    <source>
        <strain evidence="4 5">BXX</strain>
    </source>
</reference>
<keyword evidence="4" id="KW-0238">DNA-binding</keyword>
<sequence>MEDRIKMSILMDYYKELLTDKQKDIMELYYNEDLSLAEIGELTNTSRQAIHDLIRRCNKLLVGYEYKLRLVEKNNKLRVTKELIIKKISKLEEGSSKKEFKDCLHEIKNIIVEDI</sequence>
<dbReference type="HAMAP" id="MF_00245">
    <property type="entry name" value="UPF0122"/>
    <property type="match status" value="1"/>
</dbReference>
<comment type="similarity">
    <text evidence="1 3">Belongs to the UPF0122 family.</text>
</comment>
<name>A0A6I6ESK7_9CLOT</name>
<dbReference type="PANTHER" id="PTHR40083:SF1">
    <property type="entry name" value="UPF0122 PROTEIN YLXM"/>
    <property type="match status" value="1"/>
</dbReference>
<comment type="function">
    <text evidence="2 3">Might take part in the signal recognition particle (SRP) pathway. This is inferred from the conservation of its genetic proximity to ftsY/ffh. May be a regulatory protein.</text>
</comment>